<feature type="compositionally biased region" description="Basic and acidic residues" evidence="1">
    <location>
        <begin position="17"/>
        <end position="40"/>
    </location>
</feature>
<dbReference type="EMBL" id="JBBPFD010000012">
    <property type="protein sequence ID" value="KAK7904194.1"/>
    <property type="molecule type" value="Genomic_DNA"/>
</dbReference>
<sequence>MGTEAFSRLQQLVRKNPARENEAGKSTGERDGPRENETVRGRTGRPVGERDSPREYGAARGRTRRSAGVQGGPWENETVRRSTGRPVGERDGPRGIGIRRYGPGDAADHGDGDSKLHARRTHVTAHVQKERKGRRRLS</sequence>
<gene>
    <name evidence="2" type="ORF">WMY93_016801</name>
</gene>
<accession>A0AAW0NSW7</accession>
<feature type="compositionally biased region" description="Basic and acidic residues" evidence="1">
    <location>
        <begin position="106"/>
        <end position="116"/>
    </location>
</feature>
<name>A0AAW0NSW7_9GOBI</name>
<dbReference type="Proteomes" id="UP001460270">
    <property type="component" value="Unassembled WGS sequence"/>
</dbReference>
<evidence type="ECO:0000313" key="3">
    <source>
        <dbReference type="Proteomes" id="UP001460270"/>
    </source>
</evidence>
<feature type="compositionally biased region" description="Low complexity" evidence="1">
    <location>
        <begin position="96"/>
        <end position="105"/>
    </location>
</feature>
<evidence type="ECO:0000256" key="1">
    <source>
        <dbReference type="SAM" id="MobiDB-lite"/>
    </source>
</evidence>
<evidence type="ECO:0000313" key="2">
    <source>
        <dbReference type="EMBL" id="KAK7904194.1"/>
    </source>
</evidence>
<keyword evidence="3" id="KW-1185">Reference proteome</keyword>
<feature type="region of interest" description="Disordered" evidence="1">
    <location>
        <begin position="1"/>
        <end position="138"/>
    </location>
</feature>
<organism evidence="2 3">
    <name type="scientific">Mugilogobius chulae</name>
    <name type="common">yellowstripe goby</name>
    <dbReference type="NCBI Taxonomy" id="88201"/>
    <lineage>
        <taxon>Eukaryota</taxon>
        <taxon>Metazoa</taxon>
        <taxon>Chordata</taxon>
        <taxon>Craniata</taxon>
        <taxon>Vertebrata</taxon>
        <taxon>Euteleostomi</taxon>
        <taxon>Actinopterygii</taxon>
        <taxon>Neopterygii</taxon>
        <taxon>Teleostei</taxon>
        <taxon>Neoteleostei</taxon>
        <taxon>Acanthomorphata</taxon>
        <taxon>Gobiaria</taxon>
        <taxon>Gobiiformes</taxon>
        <taxon>Gobioidei</taxon>
        <taxon>Gobiidae</taxon>
        <taxon>Gobionellinae</taxon>
        <taxon>Mugilogobius</taxon>
    </lineage>
</organism>
<proteinExistence type="predicted"/>
<reference evidence="3" key="1">
    <citation type="submission" date="2024-04" db="EMBL/GenBank/DDBJ databases">
        <title>Salinicola lusitanus LLJ914,a marine bacterium isolated from the Okinawa Trough.</title>
        <authorList>
            <person name="Li J."/>
        </authorList>
    </citation>
    <scope>NUCLEOTIDE SEQUENCE [LARGE SCALE GENOMIC DNA]</scope>
</reference>
<protein>
    <submittedName>
        <fullName evidence="2">Uncharacterized protein</fullName>
    </submittedName>
</protein>
<dbReference type="AlphaFoldDB" id="A0AAW0NSW7"/>
<comment type="caution">
    <text evidence="2">The sequence shown here is derived from an EMBL/GenBank/DDBJ whole genome shotgun (WGS) entry which is preliminary data.</text>
</comment>
<feature type="compositionally biased region" description="Basic residues" evidence="1">
    <location>
        <begin position="117"/>
        <end position="138"/>
    </location>
</feature>